<gene>
    <name evidence="2" type="primary">sle_42290</name>
    <name evidence="3" type="ORF">ACH49_02360</name>
</gene>
<dbReference type="Proteomes" id="UP000037274">
    <property type="component" value="Unassembled WGS sequence"/>
</dbReference>
<evidence type="ECO:0000313" key="2">
    <source>
        <dbReference type="EMBL" id="CQR63688.1"/>
    </source>
</evidence>
<dbReference type="PATRIC" id="fig|1437453.5.peg.4662"/>
<sequence>MPPTNSPTLRQRRLGAELRKLRERAGLTATSAATLLGVNQARVSMIETGRTPISSDRLRSMAHVYDCRDEELIDALAAMTGRRTRGWWEEYRDHVPIALVDLAELEHHASGLRVALLIHIPALLQTTDHARALFRAVVPPMRQYEIEHRLTHRMKRQGVLHRADPPPYTAIIHEAALRMNFGGSTVARGQLKHLLDMSELPHITVRVIPFGADHFPTTGQSFDYIEGPVPQLDTVQLDSHHGACEFLDAEAQLGKYRAVLHRMESCALTPDKTRDFIHHRIQDL</sequence>
<feature type="domain" description="HTH cro/C1-type" evidence="1">
    <location>
        <begin position="18"/>
        <end position="72"/>
    </location>
</feature>
<evidence type="ECO:0000313" key="3">
    <source>
        <dbReference type="EMBL" id="KMS81668.1"/>
    </source>
</evidence>
<dbReference type="InterPro" id="IPR010982">
    <property type="entry name" value="Lambda_DNA-bd_dom_sf"/>
</dbReference>
<dbReference type="Pfam" id="PF19054">
    <property type="entry name" value="DUF5753"/>
    <property type="match status" value="1"/>
</dbReference>
<organism evidence="2 4">
    <name type="scientific">Streptomyces leeuwenhoekii</name>
    <dbReference type="NCBI Taxonomy" id="1437453"/>
    <lineage>
        <taxon>Bacteria</taxon>
        <taxon>Bacillati</taxon>
        <taxon>Actinomycetota</taxon>
        <taxon>Actinomycetes</taxon>
        <taxon>Kitasatosporales</taxon>
        <taxon>Streptomycetaceae</taxon>
        <taxon>Streptomyces</taxon>
    </lineage>
</organism>
<dbReference type="KEGG" id="sle:sle_42290"/>
<protein>
    <submittedName>
        <fullName evidence="3">DNA-binding protein</fullName>
    </submittedName>
    <submittedName>
        <fullName evidence="2">Helix-Turn-Helix Domain-Containing Protein</fullName>
    </submittedName>
</protein>
<evidence type="ECO:0000259" key="1">
    <source>
        <dbReference type="PROSITE" id="PS50943"/>
    </source>
</evidence>
<evidence type="ECO:0000313" key="4">
    <source>
        <dbReference type="Proteomes" id="UP000035016"/>
    </source>
</evidence>
<dbReference type="PROSITE" id="PS50943">
    <property type="entry name" value="HTH_CROC1"/>
    <property type="match status" value="1"/>
</dbReference>
<dbReference type="EMBL" id="LN831790">
    <property type="protein sequence ID" value="CQR63688.1"/>
    <property type="molecule type" value="Genomic_DNA"/>
</dbReference>
<dbReference type="Pfam" id="PF13560">
    <property type="entry name" value="HTH_31"/>
    <property type="match status" value="1"/>
</dbReference>
<dbReference type="AlphaFoldDB" id="A0A0F7VYK3"/>
<dbReference type="SUPFAM" id="SSF47413">
    <property type="entry name" value="lambda repressor-like DNA-binding domains"/>
    <property type="match status" value="1"/>
</dbReference>
<dbReference type="Proteomes" id="UP000035016">
    <property type="component" value="Chromosome Chromosome"/>
</dbReference>
<dbReference type="InterPro" id="IPR001387">
    <property type="entry name" value="Cro/C1-type_HTH"/>
</dbReference>
<keyword evidence="3" id="KW-0238">DNA-binding</keyword>
<dbReference type="RefSeq" id="WP_029383761.1">
    <property type="nucleotide sequence ID" value="NZ_AZSD01000178.1"/>
</dbReference>
<dbReference type="InterPro" id="IPR043917">
    <property type="entry name" value="DUF5753"/>
</dbReference>
<accession>A0A0F7VYK3</accession>
<reference evidence="2 4" key="1">
    <citation type="submission" date="2015-02" db="EMBL/GenBank/DDBJ databases">
        <authorList>
            <person name="Gomez-Escribano P.J."/>
        </authorList>
    </citation>
    <scope>NUCLEOTIDE SEQUENCE [LARGE SCALE GENOMIC DNA]</scope>
    <source>
        <strain evidence="2">C34</strain>
        <strain evidence="4">C34 (DSM 42122 / NRRL B-24963)</strain>
    </source>
</reference>
<proteinExistence type="predicted"/>
<dbReference type="CDD" id="cd00093">
    <property type="entry name" value="HTH_XRE"/>
    <property type="match status" value="1"/>
</dbReference>
<dbReference type="Gene3D" id="1.10.260.40">
    <property type="entry name" value="lambda repressor-like DNA-binding domains"/>
    <property type="match status" value="1"/>
</dbReference>
<name>A0A0F7VYK3_STRLW</name>
<dbReference type="EMBL" id="LFEH01000005">
    <property type="protein sequence ID" value="KMS81668.1"/>
    <property type="molecule type" value="Genomic_DNA"/>
</dbReference>
<reference evidence="3 5" key="2">
    <citation type="submission" date="2015-06" db="EMBL/GenBank/DDBJ databases">
        <title>Draft genome sequence of Streptomyces leeuwenhoekii C58, which produces the novel lasso peptide, chaxapeptin.</title>
        <authorList>
            <person name="Yi Y."/>
            <person name="Hai D."/>
            <person name="Jaspars M."/>
            <person name="Sheng H."/>
            <person name="Rateb M.E."/>
            <person name="Bull A."/>
            <person name="Goodfellow M."/>
            <person name="Asenjo J.A."/>
            <person name="Ebel R."/>
        </authorList>
    </citation>
    <scope>NUCLEOTIDE SEQUENCE [LARGE SCALE GENOMIC DNA]</scope>
    <source>
        <strain evidence="3 5">C58</strain>
    </source>
</reference>
<dbReference type="SMART" id="SM00530">
    <property type="entry name" value="HTH_XRE"/>
    <property type="match status" value="1"/>
</dbReference>
<dbReference type="GO" id="GO:0003677">
    <property type="term" value="F:DNA binding"/>
    <property type="evidence" value="ECO:0007669"/>
    <property type="project" value="UniProtKB-KW"/>
</dbReference>
<keyword evidence="5" id="KW-1185">Reference proteome</keyword>
<evidence type="ECO:0000313" key="5">
    <source>
        <dbReference type="Proteomes" id="UP000037274"/>
    </source>
</evidence>